<dbReference type="EMBL" id="KQ258279">
    <property type="protein sequence ID" value="KOM25680.1"/>
    <property type="molecule type" value="Genomic_DNA"/>
</dbReference>
<organism evidence="2 3">
    <name type="scientific">Phaseolus angularis</name>
    <name type="common">Azuki bean</name>
    <name type="synonym">Vigna angularis</name>
    <dbReference type="NCBI Taxonomy" id="3914"/>
    <lineage>
        <taxon>Eukaryota</taxon>
        <taxon>Viridiplantae</taxon>
        <taxon>Streptophyta</taxon>
        <taxon>Embryophyta</taxon>
        <taxon>Tracheophyta</taxon>
        <taxon>Spermatophyta</taxon>
        <taxon>Magnoliopsida</taxon>
        <taxon>eudicotyledons</taxon>
        <taxon>Gunneridae</taxon>
        <taxon>Pentapetalae</taxon>
        <taxon>rosids</taxon>
        <taxon>fabids</taxon>
        <taxon>Fabales</taxon>
        <taxon>Fabaceae</taxon>
        <taxon>Papilionoideae</taxon>
        <taxon>50 kb inversion clade</taxon>
        <taxon>NPAAA clade</taxon>
        <taxon>indigoferoid/millettioid clade</taxon>
        <taxon>Phaseoleae</taxon>
        <taxon>Vigna</taxon>
    </lineage>
</organism>
<evidence type="ECO:0000313" key="3">
    <source>
        <dbReference type="Proteomes" id="UP000053144"/>
    </source>
</evidence>
<sequence length="269" mass="30567">MFNYSDVHPQLSALPWPTRPSMASIMLRQICQQTSNYSDVRPQLSGLPWPHKCFVKFGSKRSTIRTSVLNYPAFHGLPGLPLPTRPSMASQILRQIWQQTLKYLDVRPQLSGLTWPTRPSMASQILSQIWHQMFNYSDVHPQPFHGLLGHPWPCKYSANHLASSVEPQPSDSTRPPVASHSSKTIRPYHKRILANLTEGRRLWIFTKEISASLTKGRRPWIFTSTTSVQLFGHTPKESRSASPKVGDRGFASKEPRPTPSKDLTHKLFP</sequence>
<feature type="region of interest" description="Disordered" evidence="1">
    <location>
        <begin position="232"/>
        <end position="269"/>
    </location>
</feature>
<dbReference type="Gramene" id="KOM25680">
    <property type="protein sequence ID" value="KOM25680"/>
    <property type="gene ID" value="LR48_Vigan153s000200"/>
</dbReference>
<feature type="region of interest" description="Disordered" evidence="1">
    <location>
        <begin position="163"/>
        <end position="184"/>
    </location>
</feature>
<dbReference type="Proteomes" id="UP000053144">
    <property type="component" value="Unassembled WGS sequence"/>
</dbReference>
<accession>A0A0L9T4Z9</accession>
<name>A0A0L9T4Z9_PHAAN</name>
<reference evidence="3" key="1">
    <citation type="journal article" date="2015" name="Proc. Natl. Acad. Sci. U.S.A.">
        <title>Genome sequencing of adzuki bean (Vigna angularis) provides insight into high starch and low fat accumulation and domestication.</title>
        <authorList>
            <person name="Yang K."/>
            <person name="Tian Z."/>
            <person name="Chen C."/>
            <person name="Luo L."/>
            <person name="Zhao B."/>
            <person name="Wang Z."/>
            <person name="Yu L."/>
            <person name="Li Y."/>
            <person name="Sun Y."/>
            <person name="Li W."/>
            <person name="Chen Y."/>
            <person name="Li Y."/>
            <person name="Zhang Y."/>
            <person name="Ai D."/>
            <person name="Zhao J."/>
            <person name="Shang C."/>
            <person name="Ma Y."/>
            <person name="Wu B."/>
            <person name="Wang M."/>
            <person name="Gao L."/>
            <person name="Sun D."/>
            <person name="Zhang P."/>
            <person name="Guo F."/>
            <person name="Wang W."/>
            <person name="Li Y."/>
            <person name="Wang J."/>
            <person name="Varshney R.K."/>
            <person name="Wang J."/>
            <person name="Ling H.Q."/>
            <person name="Wan P."/>
        </authorList>
    </citation>
    <scope>NUCLEOTIDE SEQUENCE</scope>
    <source>
        <strain evidence="3">cv. Jingnong 6</strain>
    </source>
</reference>
<evidence type="ECO:0000313" key="2">
    <source>
        <dbReference type="EMBL" id="KOM25680.1"/>
    </source>
</evidence>
<feature type="compositionally biased region" description="Basic and acidic residues" evidence="1">
    <location>
        <begin position="234"/>
        <end position="256"/>
    </location>
</feature>
<protein>
    <submittedName>
        <fullName evidence="2">Uncharacterized protein</fullName>
    </submittedName>
</protein>
<proteinExistence type="predicted"/>
<dbReference type="AlphaFoldDB" id="A0A0L9T4Z9"/>
<gene>
    <name evidence="2" type="ORF">LR48_Vigan153s000200</name>
</gene>
<evidence type="ECO:0000256" key="1">
    <source>
        <dbReference type="SAM" id="MobiDB-lite"/>
    </source>
</evidence>